<accession>A0A316TS76</accession>
<keyword evidence="7" id="KW-1185">Reference proteome</keyword>
<dbReference type="PROSITE" id="PS00092">
    <property type="entry name" value="N6_MTASE"/>
    <property type="match status" value="1"/>
</dbReference>
<name>A0A316TS76_9BACT</name>
<dbReference type="Pfam" id="PF02926">
    <property type="entry name" value="THUMP"/>
    <property type="match status" value="1"/>
</dbReference>
<feature type="domain" description="THUMP" evidence="4">
    <location>
        <begin position="76"/>
        <end position="159"/>
    </location>
</feature>
<evidence type="ECO:0000313" key="6">
    <source>
        <dbReference type="EMBL" id="PWN07240.1"/>
    </source>
</evidence>
<dbReference type="EMBL" id="QGGB01000004">
    <property type="protein sequence ID" value="PWN07240.1"/>
    <property type="molecule type" value="Genomic_DNA"/>
</dbReference>
<dbReference type="SUPFAM" id="SSF53335">
    <property type="entry name" value="S-adenosyl-L-methionine-dependent methyltransferases"/>
    <property type="match status" value="1"/>
</dbReference>
<dbReference type="InterPro" id="IPR054170">
    <property type="entry name" value="RlmL_1st"/>
</dbReference>
<protein>
    <submittedName>
        <fullName evidence="6">RNA methyltransferase</fullName>
    </submittedName>
</protein>
<dbReference type="GO" id="GO:0070043">
    <property type="term" value="F:rRNA (guanine-N7-)-methyltransferase activity"/>
    <property type="evidence" value="ECO:0007669"/>
    <property type="project" value="TreeGrafter"/>
</dbReference>
<dbReference type="Pfam" id="PF22020">
    <property type="entry name" value="RlmL_1st"/>
    <property type="match status" value="1"/>
</dbReference>
<evidence type="ECO:0000259" key="3">
    <source>
        <dbReference type="Pfam" id="PF01170"/>
    </source>
</evidence>
<dbReference type="CDD" id="cd11715">
    <property type="entry name" value="THUMP_AdoMetMT"/>
    <property type="match status" value="1"/>
</dbReference>
<evidence type="ECO:0000313" key="7">
    <source>
        <dbReference type="Proteomes" id="UP000245533"/>
    </source>
</evidence>
<comment type="caution">
    <text evidence="6">The sequence shown here is derived from an EMBL/GenBank/DDBJ whole genome shotgun (WGS) entry which is preliminary data.</text>
</comment>
<dbReference type="Gene3D" id="3.40.50.150">
    <property type="entry name" value="Vaccinia Virus protein VP39"/>
    <property type="match status" value="1"/>
</dbReference>
<dbReference type="InterPro" id="IPR002052">
    <property type="entry name" value="DNA_methylase_N6_adenine_CS"/>
</dbReference>
<dbReference type="PANTHER" id="PTHR47313:SF1">
    <property type="entry name" value="RIBOSOMAL RNA LARGE SUBUNIT METHYLTRANSFERASE K_L"/>
    <property type="match status" value="1"/>
</dbReference>
<dbReference type="PANTHER" id="PTHR47313">
    <property type="entry name" value="RIBOSOMAL RNA LARGE SUBUNIT METHYLTRANSFERASE K/L"/>
    <property type="match status" value="1"/>
</dbReference>
<dbReference type="Pfam" id="PF01170">
    <property type="entry name" value="UPF0020"/>
    <property type="match status" value="1"/>
</dbReference>
<dbReference type="InterPro" id="IPR029063">
    <property type="entry name" value="SAM-dependent_MTases_sf"/>
</dbReference>
<sequence>MANFDKKSTVSITCPMGLAPFLTEEVKDLGFEPVTVRETGVEIVASLTDCMLLNFWLRTAHRVHYLLEEKPINHPDKLRNWLKVFPWEEWIPNDGYLSVTSRIDHPTIENDQFANLVVKDAIVDRIRFKTNERPDSGSELSKTVIFLFWNKDIARIFIDTSGESLSRRNYRSSSVSAPMQETLAAGIISSTTWEPGQHVINPMTGGGTLAIEAVMMAMNRAPASLRNNFGFMHLVGYNEEDYQSIREEAKKAVNRNVSGTFIATDHDPQAIIAAKKNAQTAGVDHMIEFVTCDIADTPVPEGPGVVVVNPPYGMRLGDSTDLRPLYKEIGDFMKNSCAGKTGYVFTANMALAKKVGLRAKSRTQFFNSTLECRLLEYELYEGSKKG</sequence>
<evidence type="ECO:0000256" key="1">
    <source>
        <dbReference type="ARBA" id="ARBA00022603"/>
    </source>
</evidence>
<dbReference type="GO" id="GO:0008990">
    <property type="term" value="F:rRNA (guanine-N2-)-methyltransferase activity"/>
    <property type="evidence" value="ECO:0007669"/>
    <property type="project" value="TreeGrafter"/>
</dbReference>
<proteinExistence type="predicted"/>
<dbReference type="GO" id="GO:0003723">
    <property type="term" value="F:RNA binding"/>
    <property type="evidence" value="ECO:0007669"/>
    <property type="project" value="InterPro"/>
</dbReference>
<keyword evidence="1 6" id="KW-0489">Methyltransferase</keyword>
<keyword evidence="2 6" id="KW-0808">Transferase</keyword>
<evidence type="ECO:0000256" key="2">
    <source>
        <dbReference type="ARBA" id="ARBA00022679"/>
    </source>
</evidence>
<evidence type="ECO:0000259" key="5">
    <source>
        <dbReference type="Pfam" id="PF22020"/>
    </source>
</evidence>
<dbReference type="InterPro" id="IPR000241">
    <property type="entry name" value="RlmKL-like_Mtase"/>
</dbReference>
<dbReference type="InterPro" id="IPR004114">
    <property type="entry name" value="THUMP_dom"/>
</dbReference>
<reference evidence="6 7" key="1">
    <citation type="submission" date="2018-05" db="EMBL/GenBank/DDBJ databases">
        <title>Rhodohalobacter halophilus gen. nov., sp. nov., a moderately halophilic member of the family Balneolaceae.</title>
        <authorList>
            <person name="Liu Z.-W."/>
        </authorList>
    </citation>
    <scope>NUCLEOTIDE SEQUENCE [LARGE SCALE GENOMIC DNA]</scope>
    <source>
        <strain evidence="6 7">8A47</strain>
    </source>
</reference>
<dbReference type="Proteomes" id="UP000245533">
    <property type="component" value="Unassembled WGS sequence"/>
</dbReference>
<dbReference type="AlphaFoldDB" id="A0A316TS76"/>
<organism evidence="6 7">
    <name type="scientific">Rhodohalobacter mucosus</name>
    <dbReference type="NCBI Taxonomy" id="2079485"/>
    <lineage>
        <taxon>Bacteria</taxon>
        <taxon>Pseudomonadati</taxon>
        <taxon>Balneolota</taxon>
        <taxon>Balneolia</taxon>
        <taxon>Balneolales</taxon>
        <taxon>Balneolaceae</taxon>
        <taxon>Rhodohalobacter</taxon>
    </lineage>
</organism>
<feature type="domain" description="RlmL ferredoxin-like" evidence="5">
    <location>
        <begin position="12"/>
        <end position="63"/>
    </location>
</feature>
<dbReference type="OrthoDB" id="9809404at2"/>
<dbReference type="RefSeq" id="WP_109645912.1">
    <property type="nucleotide sequence ID" value="NZ_QGGB01000004.1"/>
</dbReference>
<evidence type="ECO:0000259" key="4">
    <source>
        <dbReference type="Pfam" id="PF02926"/>
    </source>
</evidence>
<gene>
    <name evidence="6" type="ORF">DDZ15_05420</name>
</gene>
<feature type="domain" description="Ribosomal RNA large subunit methyltransferase K/L-like methyltransferase" evidence="3">
    <location>
        <begin position="168"/>
        <end position="374"/>
    </location>
</feature>
<dbReference type="Gene3D" id="3.30.2130.30">
    <property type="match status" value="1"/>
</dbReference>